<dbReference type="GO" id="GO:0070181">
    <property type="term" value="F:small ribosomal subunit rRNA binding"/>
    <property type="evidence" value="ECO:0007669"/>
    <property type="project" value="TreeGrafter"/>
</dbReference>
<evidence type="ECO:0000256" key="8">
    <source>
        <dbReference type="HAMAP-Rule" id="MF_00500"/>
    </source>
</evidence>
<evidence type="ECO:0000256" key="6">
    <source>
        <dbReference type="ARBA" id="ARBA00023274"/>
    </source>
</evidence>
<dbReference type="FunFam" id="1.20.58.110:FF:000001">
    <property type="entry name" value="30S ribosomal protein S20"/>
    <property type="match status" value="1"/>
</dbReference>
<dbReference type="STRING" id="36844.SAMN04488501_107128"/>
<gene>
    <name evidence="8 9" type="primary">rpsT</name>
    <name evidence="9" type="ORF">CLHOM_03820</name>
</gene>
<dbReference type="SUPFAM" id="SSF46992">
    <property type="entry name" value="Ribosomal protein S20"/>
    <property type="match status" value="1"/>
</dbReference>
<comment type="function">
    <text evidence="1 8">Binds directly to 16S ribosomal RNA.</text>
</comment>
<dbReference type="Pfam" id="PF01649">
    <property type="entry name" value="Ribosomal_S20p"/>
    <property type="match status" value="1"/>
</dbReference>
<evidence type="ECO:0000313" key="9">
    <source>
        <dbReference type="EMBL" id="KOA21252.1"/>
    </source>
</evidence>
<keyword evidence="4 8" id="KW-0694">RNA-binding</keyword>
<evidence type="ECO:0000256" key="4">
    <source>
        <dbReference type="ARBA" id="ARBA00022884"/>
    </source>
</evidence>
<dbReference type="GO" id="GO:0006412">
    <property type="term" value="P:translation"/>
    <property type="evidence" value="ECO:0007669"/>
    <property type="project" value="UniProtKB-UniRule"/>
</dbReference>
<dbReference type="RefSeq" id="WP_052219982.1">
    <property type="nucleotide sequence ID" value="NZ_LHUR01000010.1"/>
</dbReference>
<evidence type="ECO:0000256" key="5">
    <source>
        <dbReference type="ARBA" id="ARBA00022980"/>
    </source>
</evidence>
<evidence type="ECO:0000256" key="7">
    <source>
        <dbReference type="ARBA" id="ARBA00035136"/>
    </source>
</evidence>
<evidence type="ECO:0000256" key="1">
    <source>
        <dbReference type="ARBA" id="ARBA00003134"/>
    </source>
</evidence>
<dbReference type="GO" id="GO:0015935">
    <property type="term" value="C:small ribosomal subunit"/>
    <property type="evidence" value="ECO:0007669"/>
    <property type="project" value="TreeGrafter"/>
</dbReference>
<dbReference type="GO" id="GO:0003735">
    <property type="term" value="F:structural constituent of ribosome"/>
    <property type="evidence" value="ECO:0007669"/>
    <property type="project" value="InterPro"/>
</dbReference>
<dbReference type="AlphaFoldDB" id="A0A0L6ZE86"/>
<protein>
    <recommendedName>
        <fullName evidence="7 8">Small ribosomal subunit protein bS20</fullName>
    </recommendedName>
</protein>
<dbReference type="Proteomes" id="UP000037043">
    <property type="component" value="Unassembled WGS sequence"/>
</dbReference>
<dbReference type="EMBL" id="LHUR01000010">
    <property type="protein sequence ID" value="KOA21252.1"/>
    <property type="molecule type" value="Genomic_DNA"/>
</dbReference>
<keyword evidence="10" id="KW-1185">Reference proteome</keyword>
<organism evidence="9 10">
    <name type="scientific">Clostridium homopropionicum DSM 5847</name>
    <dbReference type="NCBI Taxonomy" id="1121318"/>
    <lineage>
        <taxon>Bacteria</taxon>
        <taxon>Bacillati</taxon>
        <taxon>Bacillota</taxon>
        <taxon>Clostridia</taxon>
        <taxon>Eubacteriales</taxon>
        <taxon>Clostridiaceae</taxon>
        <taxon>Clostridium</taxon>
    </lineage>
</organism>
<dbReference type="NCBIfam" id="TIGR00029">
    <property type="entry name" value="S20"/>
    <property type="match status" value="1"/>
</dbReference>
<proteinExistence type="inferred from homology"/>
<comment type="caution">
    <text evidence="9">The sequence shown here is derived from an EMBL/GenBank/DDBJ whole genome shotgun (WGS) entry which is preliminary data.</text>
</comment>
<keyword evidence="5 8" id="KW-0689">Ribosomal protein</keyword>
<dbReference type="Gene3D" id="1.20.58.110">
    <property type="entry name" value="Ribosomal protein S20"/>
    <property type="match status" value="1"/>
</dbReference>
<keyword evidence="6 8" id="KW-0687">Ribonucleoprotein</keyword>
<dbReference type="InterPro" id="IPR002583">
    <property type="entry name" value="Ribosomal_bS20"/>
</dbReference>
<accession>A0A0L6ZE86</accession>
<sequence length="88" mass="9621">MANIKSAKKRIKVIETKTLRNKIIKSALKTKIKKFEAAIANNDVVEAKVAYTTVVKALDMATSKGILHKNKASRKKSRLAAKLNGLSA</sequence>
<dbReference type="GO" id="GO:0005829">
    <property type="term" value="C:cytosol"/>
    <property type="evidence" value="ECO:0007669"/>
    <property type="project" value="TreeGrafter"/>
</dbReference>
<keyword evidence="3 8" id="KW-0699">rRNA-binding</keyword>
<reference evidence="10" key="1">
    <citation type="submission" date="2015-08" db="EMBL/GenBank/DDBJ databases">
        <title>Genome sequence of the strict anaerobe Clostridium homopropionicum LuHBu1 (DSM 5847T).</title>
        <authorList>
            <person name="Poehlein A."/>
            <person name="Beck M."/>
            <person name="Schiel-Bengelsdorf B."/>
            <person name="Bengelsdorf F.R."/>
            <person name="Daniel R."/>
            <person name="Duerre P."/>
        </authorList>
    </citation>
    <scope>NUCLEOTIDE SEQUENCE [LARGE SCALE GENOMIC DNA]</scope>
    <source>
        <strain evidence="10">DSM 5847</strain>
    </source>
</reference>
<evidence type="ECO:0000313" key="10">
    <source>
        <dbReference type="Proteomes" id="UP000037043"/>
    </source>
</evidence>
<comment type="similarity">
    <text evidence="2 8">Belongs to the bacterial ribosomal protein bS20 family.</text>
</comment>
<dbReference type="PANTHER" id="PTHR33398:SF1">
    <property type="entry name" value="SMALL RIBOSOMAL SUBUNIT PROTEIN BS20C"/>
    <property type="match status" value="1"/>
</dbReference>
<dbReference type="PANTHER" id="PTHR33398">
    <property type="entry name" value="30S RIBOSOMAL PROTEIN S20"/>
    <property type="match status" value="1"/>
</dbReference>
<evidence type="ECO:0000256" key="3">
    <source>
        <dbReference type="ARBA" id="ARBA00022730"/>
    </source>
</evidence>
<name>A0A0L6ZE86_9CLOT</name>
<dbReference type="PATRIC" id="fig|1121318.3.peg.387"/>
<dbReference type="InterPro" id="IPR036510">
    <property type="entry name" value="Ribosomal_bS20_sf"/>
</dbReference>
<evidence type="ECO:0000256" key="2">
    <source>
        <dbReference type="ARBA" id="ARBA00007634"/>
    </source>
</evidence>
<dbReference type="HAMAP" id="MF_00500">
    <property type="entry name" value="Ribosomal_bS20"/>
    <property type="match status" value="1"/>
</dbReference>